<dbReference type="RefSeq" id="WP_088860342.1">
    <property type="nucleotide sequence ID" value="NZ_CP022115.1"/>
</dbReference>
<protein>
    <submittedName>
        <fullName evidence="1">Uncharacterized protein</fullName>
    </submittedName>
</protein>
<dbReference type="Proteomes" id="UP000197424">
    <property type="component" value="Chromosome"/>
</dbReference>
<evidence type="ECO:0000313" key="1">
    <source>
        <dbReference type="EMBL" id="ASJ23841.1"/>
    </source>
</evidence>
<evidence type="ECO:0000313" key="2">
    <source>
        <dbReference type="EMBL" id="MCG9025427.1"/>
    </source>
</evidence>
<name>A0A248LH71_9NEIS</name>
<proteinExistence type="predicted"/>
<gene>
    <name evidence="2" type="ORF">LH440_05840</name>
    <name evidence="1" type="ORF">LHGZ1_1010</name>
</gene>
<evidence type="ECO:0000313" key="4">
    <source>
        <dbReference type="Proteomes" id="UP001200247"/>
    </source>
</evidence>
<sequence>MKVSTPAYRCPLGRFQPETTDLEAMKQRGWRDQRILVVNASDERLDFIEREIVRRIGERLYGGPRHG</sequence>
<evidence type="ECO:0000313" key="3">
    <source>
        <dbReference type="Proteomes" id="UP000197424"/>
    </source>
</evidence>
<dbReference type="Proteomes" id="UP001200247">
    <property type="component" value="Unassembled WGS sequence"/>
</dbReference>
<reference evidence="1" key="1">
    <citation type="journal article" date="2017" name="J. Antimicrob. Chemother.">
        <title>Emergence and genomic analysis of MDR Laribacter hongkongensis strain HLGZ1 from Guangzhou, China.</title>
        <authorList>
            <person name="Wu H.K."/>
            <person name="Chen J.H."/>
            <person name="Yang L."/>
            <person name="Li A.R."/>
            <person name="Su D.H."/>
            <person name="Lin Y.P."/>
            <person name="Chen D.Q."/>
        </authorList>
    </citation>
    <scope>NUCLEOTIDE SEQUENCE</scope>
    <source>
        <strain evidence="1">HLGZ1</strain>
    </source>
</reference>
<dbReference type="EMBL" id="JAJAXM010000007">
    <property type="protein sequence ID" value="MCG9025427.1"/>
    <property type="molecule type" value="Genomic_DNA"/>
</dbReference>
<dbReference type="OrthoDB" id="5805078at2"/>
<accession>A0A248LH71</accession>
<reference evidence="2 4" key="4">
    <citation type="submission" date="2021-10" db="EMBL/GenBank/DDBJ databases">
        <title>Whole-genome sequencing analysis of Laribacter hongkongensis: virulence gene profiles, carbohydrate-active enzyme prediction, and antimicrobial resistance characterization.</title>
        <authorList>
            <person name="Yuan P."/>
            <person name="Zhan Y."/>
            <person name="Chen D."/>
        </authorList>
    </citation>
    <scope>NUCLEOTIDE SEQUENCE [LARGE SCALE GENOMIC DNA]</scope>
    <source>
        <strain evidence="2 4">W67</strain>
    </source>
</reference>
<reference evidence="1" key="3">
    <citation type="submission" date="2017-06" db="EMBL/GenBank/DDBJ databases">
        <authorList>
            <person name="Kim H.J."/>
            <person name="Triplett B.A."/>
        </authorList>
    </citation>
    <scope>NUCLEOTIDE SEQUENCE</scope>
    <source>
        <strain evidence="1">HLGZ1</strain>
    </source>
</reference>
<organism evidence="1 3">
    <name type="scientific">Laribacter hongkongensis</name>
    <dbReference type="NCBI Taxonomy" id="168471"/>
    <lineage>
        <taxon>Bacteria</taxon>
        <taxon>Pseudomonadati</taxon>
        <taxon>Pseudomonadota</taxon>
        <taxon>Betaproteobacteria</taxon>
        <taxon>Neisseriales</taxon>
        <taxon>Aquaspirillaceae</taxon>
        <taxon>Laribacter</taxon>
    </lineage>
</organism>
<reference evidence="3" key="2">
    <citation type="submission" date="2017-06" db="EMBL/GenBank/DDBJ databases">
        <title>Whole genome sequence of Laribacter hongkongensis LHGZ1.</title>
        <authorList>
            <person name="Chen D."/>
            <person name="Wu H."/>
            <person name="Chen J."/>
        </authorList>
    </citation>
    <scope>NUCLEOTIDE SEQUENCE [LARGE SCALE GENOMIC DNA]</scope>
    <source>
        <strain evidence="3">LHGZ1</strain>
    </source>
</reference>
<dbReference type="EMBL" id="CP022115">
    <property type="protein sequence ID" value="ASJ23841.1"/>
    <property type="molecule type" value="Genomic_DNA"/>
</dbReference>
<dbReference type="AlphaFoldDB" id="A0A248LH71"/>